<feature type="region of interest" description="Disordered" evidence="1">
    <location>
        <begin position="1"/>
        <end position="48"/>
    </location>
</feature>
<evidence type="ECO:0000256" key="1">
    <source>
        <dbReference type="SAM" id="MobiDB-lite"/>
    </source>
</evidence>
<feature type="compositionally biased region" description="Basic and acidic residues" evidence="1">
    <location>
        <begin position="1"/>
        <end position="19"/>
    </location>
</feature>
<accession>A0A1Y1S8T4</accession>
<sequence>MTEVKKENMKNSVEAKEEEIGQEVVLEGKDDKTKKSKKSETAPVKSKMTKAKTVQRAKELLRQHKELLVIEKEALPASEINKCREIADSAILCIKKAVFRKFFEFAKGVEFDYARNFLLCFCDDTEEFKKFSYRVYGEAGEESCERIVLEKQELKNRALIALLKSEKLVDEFELKEDLVVAEEGKPIEGEFKAKLLKEMKKKVTERRLNVLLACDTKDVRVKEE</sequence>
<dbReference type="Proteomes" id="UP000192639">
    <property type="component" value="Unassembled WGS sequence"/>
</dbReference>
<dbReference type="VEuPathDB" id="MicrosporidiaDB:ECANGB1_2093"/>
<reference evidence="2 3" key="1">
    <citation type="journal article" date="2017" name="Environ. Microbiol.">
        <title>Decay of the glycolytic pathway and adaptation to intranuclear parasitism within Enterocytozoonidae microsporidia.</title>
        <authorList>
            <person name="Wiredu Boakye D."/>
            <person name="Jaroenlak P."/>
            <person name="Prachumwat A."/>
            <person name="Williams T.A."/>
            <person name="Bateman K.S."/>
            <person name="Itsathitphaisarn O."/>
            <person name="Sritunyalucksana K."/>
            <person name="Paszkiewicz K.H."/>
            <person name="Moore K.A."/>
            <person name="Stentiford G.D."/>
            <person name="Williams B.A."/>
        </authorList>
    </citation>
    <scope>NUCLEOTIDE SEQUENCE [LARGE SCALE GENOMIC DNA]</scope>
    <source>
        <strain evidence="2 3">GB1</strain>
    </source>
</reference>
<evidence type="ECO:0000313" key="3">
    <source>
        <dbReference type="Proteomes" id="UP000192639"/>
    </source>
</evidence>
<name>A0A1Y1S8T4_9MICR</name>
<dbReference type="EMBL" id="LWDP01000007">
    <property type="protein sequence ID" value="ORD94881.1"/>
    <property type="molecule type" value="Genomic_DNA"/>
</dbReference>
<keyword evidence="3" id="KW-1185">Reference proteome</keyword>
<dbReference type="AlphaFoldDB" id="A0A1Y1S8T4"/>
<protein>
    <submittedName>
        <fullName evidence="2">Uncharacterized protein</fullName>
    </submittedName>
</protein>
<comment type="caution">
    <text evidence="2">The sequence shown here is derived from an EMBL/GenBank/DDBJ whole genome shotgun (WGS) entry which is preliminary data.</text>
</comment>
<organism evidence="2 3">
    <name type="scientific">Enterospora canceri</name>
    <dbReference type="NCBI Taxonomy" id="1081671"/>
    <lineage>
        <taxon>Eukaryota</taxon>
        <taxon>Fungi</taxon>
        <taxon>Fungi incertae sedis</taxon>
        <taxon>Microsporidia</taxon>
        <taxon>Enterocytozoonidae</taxon>
        <taxon>Enterospora</taxon>
    </lineage>
</organism>
<evidence type="ECO:0000313" key="2">
    <source>
        <dbReference type="EMBL" id="ORD94881.1"/>
    </source>
</evidence>
<proteinExistence type="predicted"/>
<gene>
    <name evidence="2" type="ORF">ECANGB1_2093</name>
</gene>